<dbReference type="InterPro" id="IPR029039">
    <property type="entry name" value="Flavoprotein-like_sf"/>
</dbReference>
<proteinExistence type="predicted"/>
<name>A0A0R1JKF1_9LACO</name>
<reference evidence="2 3" key="1">
    <citation type="journal article" date="2015" name="Genome Announc.">
        <title>Expanding the biotechnology potential of lactobacilli through comparative genomics of 213 strains and associated genera.</title>
        <authorList>
            <person name="Sun Z."/>
            <person name="Harris H.M."/>
            <person name="McCann A."/>
            <person name="Guo C."/>
            <person name="Argimon S."/>
            <person name="Zhang W."/>
            <person name="Yang X."/>
            <person name="Jeffery I.B."/>
            <person name="Cooney J.C."/>
            <person name="Kagawa T.F."/>
            <person name="Liu W."/>
            <person name="Song Y."/>
            <person name="Salvetti E."/>
            <person name="Wrobel A."/>
            <person name="Rasinkangas P."/>
            <person name="Parkhill J."/>
            <person name="Rea M.C."/>
            <person name="O'Sullivan O."/>
            <person name="Ritari J."/>
            <person name="Douillard F.P."/>
            <person name="Paul Ross R."/>
            <person name="Yang R."/>
            <person name="Briner A.E."/>
            <person name="Felis G.E."/>
            <person name="de Vos W.M."/>
            <person name="Barrangou R."/>
            <person name="Klaenhammer T.R."/>
            <person name="Caufield P.W."/>
            <person name="Cui Y."/>
            <person name="Zhang H."/>
            <person name="O'Toole P.W."/>
        </authorList>
    </citation>
    <scope>NUCLEOTIDE SEQUENCE [LARGE SCALE GENOMIC DNA]</scope>
    <source>
        <strain evidence="2 3">JCM 17158</strain>
    </source>
</reference>
<dbReference type="EMBL" id="AZDJ01000026">
    <property type="protein sequence ID" value="KRK71790.1"/>
    <property type="molecule type" value="Genomic_DNA"/>
</dbReference>
<gene>
    <name evidence="2" type="ORF">FD02_GL002035</name>
</gene>
<evidence type="ECO:0000313" key="2">
    <source>
        <dbReference type="EMBL" id="KRK71790.1"/>
    </source>
</evidence>
<evidence type="ECO:0000259" key="1">
    <source>
        <dbReference type="Pfam" id="PF03358"/>
    </source>
</evidence>
<dbReference type="RefSeq" id="WP_056951329.1">
    <property type="nucleotide sequence ID" value="NZ_AZDJ01000026.1"/>
</dbReference>
<protein>
    <submittedName>
        <fullName evidence="2">Oxidoreductase</fullName>
    </submittedName>
</protein>
<dbReference type="InterPro" id="IPR050712">
    <property type="entry name" value="NAD(P)H-dep_reductase"/>
</dbReference>
<dbReference type="Gene3D" id="3.40.50.360">
    <property type="match status" value="1"/>
</dbReference>
<sequence length="196" mass="21035">MKHYIGIAGTNAKHSTNRQLIQYMSHHYADSATITLADIAGWPLFYKTPDHTVPAAATTLAEQIQAADGVIIATPEYDHAVPAVLSSALAWLSYYIHPFAGKPVMILGASYGALGTSRAQAQLRQILTSPELDARILPSGEFLLGHSLKAFTDQGELTDAKAVAHLDELMANFAIFADINAQLTNSLRAIHKGAQA</sequence>
<feature type="domain" description="NADPH-dependent FMN reductase-like" evidence="1">
    <location>
        <begin position="5"/>
        <end position="147"/>
    </location>
</feature>
<dbReference type="Proteomes" id="UP000051804">
    <property type="component" value="Unassembled WGS sequence"/>
</dbReference>
<comment type="caution">
    <text evidence="2">The sequence shown here is derived from an EMBL/GenBank/DDBJ whole genome shotgun (WGS) entry which is preliminary data.</text>
</comment>
<organism evidence="2 3">
    <name type="scientific">Lacticaseibacillus nasuensis JCM 17158</name>
    <dbReference type="NCBI Taxonomy" id="1291734"/>
    <lineage>
        <taxon>Bacteria</taxon>
        <taxon>Bacillati</taxon>
        <taxon>Bacillota</taxon>
        <taxon>Bacilli</taxon>
        <taxon>Lactobacillales</taxon>
        <taxon>Lactobacillaceae</taxon>
        <taxon>Lacticaseibacillus</taxon>
    </lineage>
</organism>
<evidence type="ECO:0000313" key="3">
    <source>
        <dbReference type="Proteomes" id="UP000051804"/>
    </source>
</evidence>
<dbReference type="SUPFAM" id="SSF52218">
    <property type="entry name" value="Flavoproteins"/>
    <property type="match status" value="1"/>
</dbReference>
<dbReference type="STRING" id="1291734.FD02_GL002035"/>
<dbReference type="GO" id="GO:0010181">
    <property type="term" value="F:FMN binding"/>
    <property type="evidence" value="ECO:0007669"/>
    <property type="project" value="TreeGrafter"/>
</dbReference>
<accession>A0A0R1JKF1</accession>
<dbReference type="Pfam" id="PF03358">
    <property type="entry name" value="FMN_red"/>
    <property type="match status" value="1"/>
</dbReference>
<keyword evidence="3" id="KW-1185">Reference proteome</keyword>
<dbReference type="OrthoDB" id="9812295at2"/>
<dbReference type="AlphaFoldDB" id="A0A0R1JKF1"/>
<dbReference type="InterPro" id="IPR005025">
    <property type="entry name" value="FMN_Rdtase-like_dom"/>
</dbReference>
<dbReference type="GO" id="GO:0005829">
    <property type="term" value="C:cytosol"/>
    <property type="evidence" value="ECO:0007669"/>
    <property type="project" value="TreeGrafter"/>
</dbReference>
<dbReference type="PANTHER" id="PTHR30543:SF21">
    <property type="entry name" value="NAD(P)H-DEPENDENT FMN REDUCTASE LOT6"/>
    <property type="match status" value="1"/>
</dbReference>
<dbReference type="GO" id="GO:0016491">
    <property type="term" value="F:oxidoreductase activity"/>
    <property type="evidence" value="ECO:0007669"/>
    <property type="project" value="InterPro"/>
</dbReference>
<dbReference type="PANTHER" id="PTHR30543">
    <property type="entry name" value="CHROMATE REDUCTASE"/>
    <property type="match status" value="1"/>
</dbReference>
<dbReference type="PATRIC" id="fig|1291734.4.peg.2087"/>